<dbReference type="InterPro" id="IPR046348">
    <property type="entry name" value="SIS_dom_sf"/>
</dbReference>
<dbReference type="InterPro" id="IPR009057">
    <property type="entry name" value="Homeodomain-like_sf"/>
</dbReference>
<name>A0A844H379_9RHOB</name>
<evidence type="ECO:0000313" key="7">
    <source>
        <dbReference type="Proteomes" id="UP000442533"/>
    </source>
</evidence>
<dbReference type="InterPro" id="IPR036388">
    <property type="entry name" value="WH-like_DNA-bd_sf"/>
</dbReference>
<dbReference type="PANTHER" id="PTHR30514">
    <property type="entry name" value="GLUCOKINASE"/>
    <property type="match status" value="1"/>
</dbReference>
<evidence type="ECO:0000256" key="2">
    <source>
        <dbReference type="ARBA" id="ARBA00023125"/>
    </source>
</evidence>
<evidence type="ECO:0000256" key="1">
    <source>
        <dbReference type="ARBA" id="ARBA00023015"/>
    </source>
</evidence>
<feature type="domain" description="HTH rpiR-type" evidence="4">
    <location>
        <begin position="11"/>
        <end position="87"/>
    </location>
</feature>
<dbReference type="PROSITE" id="PS51464">
    <property type="entry name" value="SIS"/>
    <property type="match status" value="1"/>
</dbReference>
<dbReference type="GO" id="GO:0003677">
    <property type="term" value="F:DNA binding"/>
    <property type="evidence" value="ECO:0007669"/>
    <property type="project" value="UniProtKB-KW"/>
</dbReference>
<dbReference type="RefSeq" id="WP_155063573.1">
    <property type="nucleotide sequence ID" value="NZ_WMIF01000005.1"/>
</dbReference>
<accession>A0A844H379</accession>
<dbReference type="EMBL" id="WMIF01000005">
    <property type="protein sequence ID" value="MTH34014.1"/>
    <property type="molecule type" value="Genomic_DNA"/>
</dbReference>
<dbReference type="InterPro" id="IPR000281">
    <property type="entry name" value="HTH_RpiR"/>
</dbReference>
<dbReference type="GO" id="GO:0003700">
    <property type="term" value="F:DNA-binding transcription factor activity"/>
    <property type="evidence" value="ECO:0007669"/>
    <property type="project" value="InterPro"/>
</dbReference>
<dbReference type="CDD" id="cd05013">
    <property type="entry name" value="SIS_RpiR"/>
    <property type="match status" value="1"/>
</dbReference>
<dbReference type="Pfam" id="PF01380">
    <property type="entry name" value="SIS"/>
    <property type="match status" value="1"/>
</dbReference>
<dbReference type="InterPro" id="IPR035472">
    <property type="entry name" value="RpiR-like_SIS"/>
</dbReference>
<gene>
    <name evidence="6" type="ORF">GL279_05305</name>
</gene>
<dbReference type="Proteomes" id="UP000442533">
    <property type="component" value="Unassembled WGS sequence"/>
</dbReference>
<keyword evidence="3" id="KW-0804">Transcription</keyword>
<dbReference type="InterPro" id="IPR047640">
    <property type="entry name" value="RpiR-like"/>
</dbReference>
<protein>
    <submittedName>
        <fullName evidence="6">SIS domain-containing protein</fullName>
    </submittedName>
</protein>
<dbReference type="Gene3D" id="1.10.10.10">
    <property type="entry name" value="Winged helix-like DNA-binding domain superfamily/Winged helix DNA-binding domain"/>
    <property type="match status" value="1"/>
</dbReference>
<dbReference type="PANTHER" id="PTHR30514:SF20">
    <property type="entry name" value="TRANSCRIPTIONAL REGULATOR"/>
    <property type="match status" value="1"/>
</dbReference>
<dbReference type="OrthoDB" id="9814005at2"/>
<dbReference type="Gene3D" id="3.40.50.10490">
    <property type="entry name" value="Glucose-6-phosphate isomerase like protein, domain 1"/>
    <property type="match status" value="1"/>
</dbReference>
<organism evidence="6 7">
    <name type="scientific">Paracoccus limosus</name>
    <dbReference type="NCBI Taxonomy" id="913252"/>
    <lineage>
        <taxon>Bacteria</taxon>
        <taxon>Pseudomonadati</taxon>
        <taxon>Pseudomonadota</taxon>
        <taxon>Alphaproteobacteria</taxon>
        <taxon>Rhodobacterales</taxon>
        <taxon>Paracoccaceae</taxon>
        <taxon>Paracoccus</taxon>
    </lineage>
</organism>
<keyword evidence="7" id="KW-1185">Reference proteome</keyword>
<keyword evidence="2" id="KW-0238">DNA-binding</keyword>
<evidence type="ECO:0000313" key="6">
    <source>
        <dbReference type="EMBL" id="MTH34014.1"/>
    </source>
</evidence>
<reference evidence="6 7" key="1">
    <citation type="submission" date="2019-11" db="EMBL/GenBank/DDBJ databases">
        <authorList>
            <person name="Dong K."/>
        </authorList>
    </citation>
    <scope>NUCLEOTIDE SEQUENCE [LARGE SCALE GENOMIC DNA]</scope>
    <source>
        <strain evidence="6 7">JCM 17370</strain>
    </source>
</reference>
<dbReference type="GO" id="GO:1901135">
    <property type="term" value="P:carbohydrate derivative metabolic process"/>
    <property type="evidence" value="ECO:0007669"/>
    <property type="project" value="InterPro"/>
</dbReference>
<keyword evidence="1" id="KW-0805">Transcription regulation</keyword>
<comment type="caution">
    <text evidence="6">The sequence shown here is derived from an EMBL/GenBank/DDBJ whole genome shotgun (WGS) entry which is preliminary data.</text>
</comment>
<sequence length="273" mass="29750">MNSPAAPRDIEEFNDRLQAVSADLPRRMRQCAEYLSENMDRIAVSTVAELAAGAEVQPSAMMRFCQMLGFSGFSEMQRLFRSVYAVSLPDYSDRLSNLRDRGADSPSALLAEFVDAGRLSLERLAATVDARSLDEAVAKLAQAHTIHLIGLRRSFPIASYLSYAFEKMGISSMLHDMTGQMDHRHALREGDALIAITFAPYRQETVDLAQAASDRGLPVVAITDNAMSPLRLPGVVPLLVAEVDFGEFRALSATLSLAITLAVSVGSRRNAAK</sequence>
<dbReference type="InterPro" id="IPR001347">
    <property type="entry name" value="SIS_dom"/>
</dbReference>
<feature type="domain" description="SIS" evidence="5">
    <location>
        <begin position="136"/>
        <end position="271"/>
    </location>
</feature>
<dbReference type="AlphaFoldDB" id="A0A844H379"/>
<dbReference type="GO" id="GO:0097367">
    <property type="term" value="F:carbohydrate derivative binding"/>
    <property type="evidence" value="ECO:0007669"/>
    <property type="project" value="InterPro"/>
</dbReference>
<evidence type="ECO:0000259" key="4">
    <source>
        <dbReference type="PROSITE" id="PS51071"/>
    </source>
</evidence>
<evidence type="ECO:0000259" key="5">
    <source>
        <dbReference type="PROSITE" id="PS51464"/>
    </source>
</evidence>
<dbReference type="SUPFAM" id="SSF46689">
    <property type="entry name" value="Homeodomain-like"/>
    <property type="match status" value="1"/>
</dbReference>
<dbReference type="Pfam" id="PF01418">
    <property type="entry name" value="HTH_6"/>
    <property type="match status" value="1"/>
</dbReference>
<proteinExistence type="predicted"/>
<evidence type="ECO:0000256" key="3">
    <source>
        <dbReference type="ARBA" id="ARBA00023163"/>
    </source>
</evidence>
<dbReference type="PROSITE" id="PS51071">
    <property type="entry name" value="HTH_RPIR"/>
    <property type="match status" value="1"/>
</dbReference>
<dbReference type="SUPFAM" id="SSF53697">
    <property type="entry name" value="SIS domain"/>
    <property type="match status" value="1"/>
</dbReference>